<keyword evidence="2" id="KW-1185">Reference proteome</keyword>
<dbReference type="Pfam" id="PF13328">
    <property type="entry name" value="HD_4"/>
    <property type="match status" value="1"/>
</dbReference>
<dbReference type="InterPro" id="IPR052194">
    <property type="entry name" value="MESH1"/>
</dbReference>
<comment type="caution">
    <text evidence="1">The sequence shown here is derived from an EMBL/GenBank/DDBJ whole genome shotgun (WGS) entry which is preliminary data.</text>
</comment>
<reference evidence="1 2" key="1">
    <citation type="submission" date="2019-12" db="EMBL/GenBank/DDBJ databases">
        <authorList>
            <person name="Li M."/>
        </authorList>
    </citation>
    <scope>NUCLEOTIDE SEQUENCE [LARGE SCALE GENOMIC DNA]</scope>
    <source>
        <strain evidence="1 2">GBMRC 2024</strain>
    </source>
</reference>
<name>A0A6L7G7K4_9RHOB</name>
<organism evidence="1 2">
    <name type="scientific">Pseudooceanicola albus</name>
    <dbReference type="NCBI Taxonomy" id="2692189"/>
    <lineage>
        <taxon>Bacteria</taxon>
        <taxon>Pseudomonadati</taxon>
        <taxon>Pseudomonadota</taxon>
        <taxon>Alphaproteobacteria</taxon>
        <taxon>Rhodobacterales</taxon>
        <taxon>Paracoccaceae</taxon>
        <taxon>Pseudooceanicola</taxon>
    </lineage>
</organism>
<dbReference type="Proteomes" id="UP000477911">
    <property type="component" value="Unassembled WGS sequence"/>
</dbReference>
<dbReference type="EMBL" id="WUMU01000023">
    <property type="protein sequence ID" value="MXN20061.1"/>
    <property type="molecule type" value="Genomic_DNA"/>
</dbReference>
<dbReference type="SUPFAM" id="SSF109604">
    <property type="entry name" value="HD-domain/PDEase-like"/>
    <property type="match status" value="1"/>
</dbReference>
<dbReference type="PANTHER" id="PTHR46246">
    <property type="entry name" value="GUANOSINE-3',5'-BIS(DIPHOSPHATE) 3'-PYROPHOSPHOHYDROLASE MESH1"/>
    <property type="match status" value="1"/>
</dbReference>
<gene>
    <name evidence="1" type="ORF">GR170_19675</name>
</gene>
<evidence type="ECO:0000313" key="2">
    <source>
        <dbReference type="Proteomes" id="UP000477911"/>
    </source>
</evidence>
<proteinExistence type="predicted"/>
<dbReference type="Gene3D" id="1.10.3210.10">
    <property type="entry name" value="Hypothetical protein af1432"/>
    <property type="match status" value="1"/>
</dbReference>
<dbReference type="AlphaFoldDB" id="A0A6L7G7K4"/>
<protein>
    <submittedName>
        <fullName evidence="1">HD domain-containing protein</fullName>
    </submittedName>
</protein>
<dbReference type="GO" id="GO:0008893">
    <property type="term" value="F:guanosine-3',5'-bis(diphosphate) 3'-diphosphatase activity"/>
    <property type="evidence" value="ECO:0007669"/>
    <property type="project" value="TreeGrafter"/>
</dbReference>
<evidence type="ECO:0000313" key="1">
    <source>
        <dbReference type="EMBL" id="MXN20061.1"/>
    </source>
</evidence>
<sequence>MDDSARTARDFAIELHDGQIDKFGKDYSAHVIHVGQMLADYGWEYEAVGYLHDVVEDCGVSLQEIEDRFGETVRNGVDAVSRRRGEDYEQDYLPRVLQNELALLAKYADCRDNFGKIHLLHDPEQAARDKKKFGTMLRKLEGLRPELTRWGPPPRLVYADGLWVEDA</sequence>
<dbReference type="PANTHER" id="PTHR46246:SF1">
    <property type="entry name" value="GUANOSINE-3',5'-BIS(DIPHOSPHATE) 3'-PYROPHOSPHOHYDROLASE MESH1"/>
    <property type="match status" value="1"/>
</dbReference>
<dbReference type="RefSeq" id="WP_160896185.1">
    <property type="nucleotide sequence ID" value="NZ_WUMU01000023.1"/>
</dbReference>
<accession>A0A6L7G7K4</accession>